<dbReference type="AlphaFoldDB" id="A0A0E9QA89"/>
<dbReference type="EMBL" id="GBXM01094806">
    <property type="protein sequence ID" value="JAH13771.1"/>
    <property type="molecule type" value="Transcribed_RNA"/>
</dbReference>
<organism evidence="1">
    <name type="scientific">Anguilla anguilla</name>
    <name type="common">European freshwater eel</name>
    <name type="synonym">Muraena anguilla</name>
    <dbReference type="NCBI Taxonomy" id="7936"/>
    <lineage>
        <taxon>Eukaryota</taxon>
        <taxon>Metazoa</taxon>
        <taxon>Chordata</taxon>
        <taxon>Craniata</taxon>
        <taxon>Vertebrata</taxon>
        <taxon>Euteleostomi</taxon>
        <taxon>Actinopterygii</taxon>
        <taxon>Neopterygii</taxon>
        <taxon>Teleostei</taxon>
        <taxon>Anguilliformes</taxon>
        <taxon>Anguillidae</taxon>
        <taxon>Anguilla</taxon>
    </lineage>
</organism>
<name>A0A0E9QA89_ANGAN</name>
<reference evidence="1" key="1">
    <citation type="submission" date="2014-11" db="EMBL/GenBank/DDBJ databases">
        <authorList>
            <person name="Amaro Gonzalez C."/>
        </authorList>
    </citation>
    <scope>NUCLEOTIDE SEQUENCE</scope>
</reference>
<accession>A0A0E9QA89</accession>
<evidence type="ECO:0000313" key="1">
    <source>
        <dbReference type="EMBL" id="JAH13771.1"/>
    </source>
</evidence>
<sequence>MIPKVLDGVEVRTLSRPSSSTLGPHCMPRGIVMLKQKGFSPNYCYKVGSTELSKISLH</sequence>
<reference evidence="1" key="2">
    <citation type="journal article" date="2015" name="Fish Shellfish Immunol.">
        <title>Early steps in the European eel (Anguilla anguilla)-Vibrio vulnificus interaction in the gills: Role of the RtxA13 toxin.</title>
        <authorList>
            <person name="Callol A."/>
            <person name="Pajuelo D."/>
            <person name="Ebbesson L."/>
            <person name="Teles M."/>
            <person name="MacKenzie S."/>
            <person name="Amaro C."/>
        </authorList>
    </citation>
    <scope>NUCLEOTIDE SEQUENCE</scope>
</reference>
<proteinExistence type="predicted"/>
<protein>
    <submittedName>
        <fullName evidence="1">Uncharacterized protein</fullName>
    </submittedName>
</protein>